<dbReference type="EMBL" id="JAFBFH010000039">
    <property type="protein sequence ID" value="MBM7717138.1"/>
    <property type="molecule type" value="Genomic_DNA"/>
</dbReference>
<evidence type="ECO:0000313" key="2">
    <source>
        <dbReference type="Proteomes" id="UP000823485"/>
    </source>
</evidence>
<reference evidence="1 2" key="1">
    <citation type="submission" date="2021-01" db="EMBL/GenBank/DDBJ databases">
        <title>Genomic Encyclopedia of Type Strains, Phase IV (KMG-IV): sequencing the most valuable type-strain genomes for metagenomic binning, comparative biology and taxonomic classification.</title>
        <authorList>
            <person name="Goeker M."/>
        </authorList>
    </citation>
    <scope>NUCLEOTIDE SEQUENCE [LARGE SCALE GENOMIC DNA]</scope>
    <source>
        <strain evidence="1 2">DSM 105453</strain>
    </source>
</reference>
<protein>
    <submittedName>
        <fullName evidence="1">Nucleotidyltransferase</fullName>
    </submittedName>
</protein>
<dbReference type="Pfam" id="PF14091">
    <property type="entry name" value="DUF4269"/>
    <property type="match status" value="1"/>
</dbReference>
<comment type="caution">
    <text evidence="1">The sequence shown here is derived from an EMBL/GenBank/DDBJ whole genome shotgun (WGS) entry which is preliminary data.</text>
</comment>
<dbReference type="RefSeq" id="WP_077111598.1">
    <property type="nucleotide sequence ID" value="NZ_JAFBFH010000039.1"/>
</dbReference>
<sequence>MDFTDINYLKVGSAKQKQAYYHLRELNIFEELKIFNPVLCGTVPLDISLPDSDLDIIMEVKDFKVYKNMLKEKYSFYDSFHIKVKVIKNNKVVKSSFFYKGVEIELFGQSIPVQEQNAYLHMVIEYFLIKNVNGLKEKVIKLKKQGYKTEPAFAYLLKLSGDPYESLIEYGRNQGII</sequence>
<gene>
    <name evidence="1" type="ORF">JOC94_004163</name>
</gene>
<proteinExistence type="predicted"/>
<accession>A0ABS2RBU9</accession>
<evidence type="ECO:0000313" key="1">
    <source>
        <dbReference type="EMBL" id="MBM7717138.1"/>
    </source>
</evidence>
<organism evidence="1 2">
    <name type="scientific">Siminovitchia thermophila</name>
    <dbReference type="NCBI Taxonomy" id="1245522"/>
    <lineage>
        <taxon>Bacteria</taxon>
        <taxon>Bacillati</taxon>
        <taxon>Bacillota</taxon>
        <taxon>Bacilli</taxon>
        <taxon>Bacillales</taxon>
        <taxon>Bacillaceae</taxon>
        <taxon>Siminovitchia</taxon>
    </lineage>
</organism>
<keyword evidence="2" id="KW-1185">Reference proteome</keyword>
<dbReference type="Proteomes" id="UP000823485">
    <property type="component" value="Unassembled WGS sequence"/>
</dbReference>
<dbReference type="InterPro" id="IPR025365">
    <property type="entry name" value="DUF4269"/>
</dbReference>
<name>A0ABS2RBU9_9BACI</name>